<dbReference type="SUPFAM" id="SSF109854">
    <property type="entry name" value="DinB/YfiT-like putative metalloenzymes"/>
    <property type="match status" value="1"/>
</dbReference>
<dbReference type="Pfam" id="PF04978">
    <property type="entry name" value="MST"/>
    <property type="match status" value="1"/>
</dbReference>
<dbReference type="InterPro" id="IPR007061">
    <property type="entry name" value="MST-like"/>
</dbReference>
<dbReference type="Gene3D" id="1.20.120.450">
    <property type="entry name" value="dinb family like domain"/>
    <property type="match status" value="1"/>
</dbReference>
<dbReference type="AlphaFoldDB" id="A0A1G8W9X4"/>
<dbReference type="Proteomes" id="UP000199202">
    <property type="component" value="Unassembled WGS sequence"/>
</dbReference>
<dbReference type="EMBL" id="FNDJ01000012">
    <property type="protein sequence ID" value="SDJ75081.1"/>
    <property type="molecule type" value="Genomic_DNA"/>
</dbReference>
<dbReference type="OrthoDB" id="4548523at2"/>
<dbReference type="STRING" id="633440.SAMN05421869_11293"/>
<evidence type="ECO:0000313" key="1">
    <source>
        <dbReference type="EMBL" id="SDJ75081.1"/>
    </source>
</evidence>
<protein>
    <recommendedName>
        <fullName evidence="3">DinB superfamily protein</fullName>
    </recommendedName>
</protein>
<evidence type="ECO:0008006" key="3">
    <source>
        <dbReference type="Google" id="ProtNLM"/>
    </source>
</evidence>
<gene>
    <name evidence="1" type="ORF">SAMN05421869_11293</name>
</gene>
<evidence type="ECO:0000313" key="2">
    <source>
        <dbReference type="Proteomes" id="UP000199202"/>
    </source>
</evidence>
<proteinExistence type="predicted"/>
<accession>A0A1G8W9X4</accession>
<reference evidence="1 2" key="1">
    <citation type="submission" date="2016-10" db="EMBL/GenBank/DDBJ databases">
        <authorList>
            <person name="de Groot N.N."/>
        </authorList>
    </citation>
    <scope>NUCLEOTIDE SEQUENCE [LARGE SCALE GENOMIC DNA]</scope>
    <source>
        <strain evidence="1 2">CGMCC 4.6533</strain>
    </source>
</reference>
<sequence>MTVNELTTRERADLLAALAQHRHFLRFTTRDLTDEQARLRTTASELCLGGLIKHVAAVERAWMEFILTGPSAMGDAATMTEADWAEHADQFRMLPGETLAGLLDEYAEVARRTDELVTNLPDLDAAQPLPEAPWFEAGAQWSARRVLMNVIAETAQHAGHADIIRESLDGAKSMG</sequence>
<keyword evidence="2" id="KW-1185">Reference proteome</keyword>
<name>A0A1G8W9X4_9ACTN</name>
<dbReference type="InterPro" id="IPR034660">
    <property type="entry name" value="DinB/YfiT-like"/>
</dbReference>
<organism evidence="1 2">
    <name type="scientific">Nonomuraea jiangxiensis</name>
    <dbReference type="NCBI Taxonomy" id="633440"/>
    <lineage>
        <taxon>Bacteria</taxon>
        <taxon>Bacillati</taxon>
        <taxon>Actinomycetota</taxon>
        <taxon>Actinomycetes</taxon>
        <taxon>Streptosporangiales</taxon>
        <taxon>Streptosporangiaceae</taxon>
        <taxon>Nonomuraea</taxon>
    </lineage>
</organism>
<dbReference type="RefSeq" id="WP_090936327.1">
    <property type="nucleotide sequence ID" value="NZ_FNDJ01000012.1"/>
</dbReference>